<reference evidence="19" key="1">
    <citation type="submission" date="2013-07" db="EMBL/GenBank/DDBJ databases">
        <title>The genome of Eucalyptus grandis.</title>
        <authorList>
            <person name="Schmutz J."/>
            <person name="Hayes R."/>
            <person name="Myburg A."/>
            <person name="Tuskan G."/>
            <person name="Grattapaglia D."/>
            <person name="Rokhsar D.S."/>
        </authorList>
    </citation>
    <scope>NUCLEOTIDE SEQUENCE</scope>
    <source>
        <tissue evidence="19">Leaf extractions</tissue>
    </source>
</reference>
<evidence type="ECO:0000256" key="2">
    <source>
        <dbReference type="ARBA" id="ARBA00004141"/>
    </source>
</evidence>
<comment type="subcellular location">
    <subcellularLocation>
        <location evidence="2">Membrane</location>
        <topology evidence="2">Multi-pass membrane protein</topology>
    </subcellularLocation>
</comment>
<evidence type="ECO:0000256" key="18">
    <source>
        <dbReference type="SAM" id="Phobius"/>
    </source>
</evidence>
<dbReference type="eggNOG" id="KOG1440">
    <property type="taxonomic scope" value="Eukaryota"/>
</dbReference>
<comment type="pathway">
    <text evidence="4">Lipid metabolism.</text>
</comment>
<dbReference type="GO" id="GO:0006655">
    <property type="term" value="P:phosphatidylglycerol biosynthetic process"/>
    <property type="evidence" value="ECO:0000318"/>
    <property type="project" value="GO_Central"/>
</dbReference>
<evidence type="ECO:0000256" key="7">
    <source>
        <dbReference type="ARBA" id="ARBA00022516"/>
    </source>
</evidence>
<comment type="pathway">
    <text evidence="3 16">Phospholipid metabolism; CDP-diacylglycerol biosynthesis; CDP-diacylglycerol from sn-glycerol 3-phosphate: step 3/3.</text>
</comment>
<gene>
    <name evidence="19" type="ORF">EUGRSUZ_E01511</name>
</gene>
<keyword evidence="15" id="KW-1208">Phospholipid metabolism</keyword>
<dbReference type="Pfam" id="PF01148">
    <property type="entry name" value="CTP_transf_1"/>
    <property type="match status" value="1"/>
</dbReference>
<keyword evidence="8 16" id="KW-0808">Transferase</keyword>
<feature type="compositionally biased region" description="Basic and acidic residues" evidence="17">
    <location>
        <begin position="75"/>
        <end position="93"/>
    </location>
</feature>
<evidence type="ECO:0000256" key="6">
    <source>
        <dbReference type="ARBA" id="ARBA00012487"/>
    </source>
</evidence>
<feature type="region of interest" description="Disordered" evidence="17">
    <location>
        <begin position="73"/>
        <end position="106"/>
    </location>
</feature>
<name>A0A059C4G2_EUCGR</name>
<evidence type="ECO:0000313" key="19">
    <source>
        <dbReference type="EMBL" id="KCW73066.1"/>
    </source>
</evidence>
<keyword evidence="14" id="KW-0594">Phospholipid biosynthesis</keyword>
<dbReference type="InParanoid" id="A0A059C4G2"/>
<evidence type="ECO:0000256" key="11">
    <source>
        <dbReference type="ARBA" id="ARBA00022989"/>
    </source>
</evidence>
<dbReference type="PROSITE" id="PS01315">
    <property type="entry name" value="CDS"/>
    <property type="match status" value="1"/>
</dbReference>
<keyword evidence="13 18" id="KW-0472">Membrane</keyword>
<feature type="transmembrane region" description="Helical" evidence="18">
    <location>
        <begin position="116"/>
        <end position="147"/>
    </location>
</feature>
<dbReference type="PANTHER" id="PTHR47101:SF1">
    <property type="entry name" value="PHOSPHATIDATE CYTIDYLYLTRANSFERASE 4, CHLOROPLASTIC"/>
    <property type="match status" value="1"/>
</dbReference>
<comment type="catalytic activity">
    <reaction evidence="1 16">
        <text>a 1,2-diacyl-sn-glycero-3-phosphate + CTP + H(+) = a CDP-1,2-diacyl-sn-glycerol + diphosphate</text>
        <dbReference type="Rhea" id="RHEA:16229"/>
        <dbReference type="ChEBI" id="CHEBI:15378"/>
        <dbReference type="ChEBI" id="CHEBI:33019"/>
        <dbReference type="ChEBI" id="CHEBI:37563"/>
        <dbReference type="ChEBI" id="CHEBI:58332"/>
        <dbReference type="ChEBI" id="CHEBI:58608"/>
        <dbReference type="EC" id="2.7.7.41"/>
    </reaction>
</comment>
<feature type="compositionally biased region" description="Polar residues" evidence="17">
    <location>
        <begin position="94"/>
        <end position="106"/>
    </location>
</feature>
<keyword evidence="11 18" id="KW-1133">Transmembrane helix</keyword>
<evidence type="ECO:0000256" key="1">
    <source>
        <dbReference type="ARBA" id="ARBA00001698"/>
    </source>
</evidence>
<dbReference type="UniPathway" id="UPA00557">
    <property type="reaction ID" value="UER00614"/>
</dbReference>
<dbReference type="PANTHER" id="PTHR47101">
    <property type="entry name" value="PHOSPHATIDATE CYTIDYLYLTRANSFERASE 5, CHLOROPLASTIC"/>
    <property type="match status" value="1"/>
</dbReference>
<dbReference type="Gramene" id="KCW73066">
    <property type="protein sequence ID" value="KCW73066"/>
    <property type="gene ID" value="EUGRSUZ_E01511"/>
</dbReference>
<feature type="transmembrane region" description="Helical" evidence="18">
    <location>
        <begin position="335"/>
        <end position="354"/>
    </location>
</feature>
<dbReference type="EC" id="2.7.7.41" evidence="6 16"/>
<evidence type="ECO:0000256" key="10">
    <source>
        <dbReference type="ARBA" id="ARBA00022695"/>
    </source>
</evidence>
<feature type="transmembrane region" description="Helical" evidence="18">
    <location>
        <begin position="221"/>
        <end position="239"/>
    </location>
</feature>
<dbReference type="EMBL" id="KK198757">
    <property type="protein sequence ID" value="KCW73066.1"/>
    <property type="molecule type" value="Genomic_DNA"/>
</dbReference>
<dbReference type="InterPro" id="IPR000374">
    <property type="entry name" value="PC_trans"/>
</dbReference>
<dbReference type="PROSITE" id="PS51257">
    <property type="entry name" value="PROKAR_LIPOPROTEIN"/>
    <property type="match status" value="1"/>
</dbReference>
<evidence type="ECO:0000256" key="9">
    <source>
        <dbReference type="ARBA" id="ARBA00022692"/>
    </source>
</evidence>
<evidence type="ECO:0000256" key="5">
    <source>
        <dbReference type="ARBA" id="ARBA00010185"/>
    </source>
</evidence>
<comment type="similarity">
    <text evidence="5 16">Belongs to the CDS family.</text>
</comment>
<evidence type="ECO:0000256" key="15">
    <source>
        <dbReference type="ARBA" id="ARBA00023264"/>
    </source>
</evidence>
<evidence type="ECO:0000256" key="4">
    <source>
        <dbReference type="ARBA" id="ARBA00005189"/>
    </source>
</evidence>
<organism evidence="19">
    <name type="scientific">Eucalyptus grandis</name>
    <name type="common">Flooded gum</name>
    <dbReference type="NCBI Taxonomy" id="71139"/>
    <lineage>
        <taxon>Eukaryota</taxon>
        <taxon>Viridiplantae</taxon>
        <taxon>Streptophyta</taxon>
        <taxon>Embryophyta</taxon>
        <taxon>Tracheophyta</taxon>
        <taxon>Spermatophyta</taxon>
        <taxon>Magnoliopsida</taxon>
        <taxon>eudicotyledons</taxon>
        <taxon>Gunneridae</taxon>
        <taxon>Pentapetalae</taxon>
        <taxon>rosids</taxon>
        <taxon>malvids</taxon>
        <taxon>Myrtales</taxon>
        <taxon>Myrtaceae</taxon>
        <taxon>Myrtoideae</taxon>
        <taxon>Eucalypteae</taxon>
        <taxon>Eucalyptus</taxon>
    </lineage>
</organism>
<dbReference type="GO" id="GO:0009535">
    <property type="term" value="C:chloroplast thylakoid membrane"/>
    <property type="evidence" value="ECO:0000318"/>
    <property type="project" value="GO_Central"/>
</dbReference>
<evidence type="ECO:0000256" key="13">
    <source>
        <dbReference type="ARBA" id="ARBA00023136"/>
    </source>
</evidence>
<keyword evidence="12" id="KW-0443">Lipid metabolism</keyword>
<keyword evidence="9 16" id="KW-0812">Transmembrane</keyword>
<dbReference type="FunCoup" id="A0A059C4G2">
    <property type="interactions" value="719"/>
</dbReference>
<evidence type="ECO:0000256" key="17">
    <source>
        <dbReference type="SAM" id="MobiDB-lite"/>
    </source>
</evidence>
<dbReference type="GO" id="GO:0016024">
    <property type="term" value="P:CDP-diacylglycerol biosynthetic process"/>
    <property type="evidence" value="ECO:0007669"/>
    <property type="project" value="UniProtKB-UniPathway"/>
</dbReference>
<evidence type="ECO:0000256" key="12">
    <source>
        <dbReference type="ARBA" id="ARBA00023098"/>
    </source>
</evidence>
<proteinExistence type="inferred from homology"/>
<dbReference type="AlphaFoldDB" id="A0A059C4G2"/>
<dbReference type="GO" id="GO:0004605">
    <property type="term" value="F:phosphatidate cytidylyltransferase activity"/>
    <property type="evidence" value="ECO:0000318"/>
    <property type="project" value="GO_Central"/>
</dbReference>
<dbReference type="KEGG" id="egr:104444413"/>
<keyword evidence="7" id="KW-0444">Lipid biosynthesis</keyword>
<sequence length="405" mass="42994">MAPFVRIEAIKPTPLSLAALGACPCRPFATNALVLTRPLSKFNLGLLLHGPKNVVRMRLSGVPARRRVVAAGARAEQDRVGESDANQEVDKGHQSSPQEETDMETQQKASQLRKRIVFGLGIGFSVGGVVLAGGWVFTVALASAVFAGSREYFELVRSRGIAAGMTPPPRYVSRVCSVICALMPILTLYFGLDVSVTSAAFLVAIALLLQRGNPRFSQLSSTIFGLFYCGYLPCFWVKLRCGLAAPALHTGIGAAWPILLGGQAHWTVGLVAALTSISSIIAADTYAFLGGKAFGRTPLTSISPKKTWEGTVVGLGGCIATSVILSRLFCWPSSLLSAIALGFLNFFGSVFGDLTESMIKRDAGVKDSGSLIPGHGGILDRVDSYIFTGALMYSFVKTILPLYGV</sequence>
<dbReference type="OrthoDB" id="10260889at2759"/>
<dbReference type="STRING" id="71139.A0A059C4G2"/>
<keyword evidence="10 16" id="KW-0548">Nucleotidyltransferase</keyword>
<dbReference type="OMA" id="FRMAQFK"/>
<feature type="transmembrane region" description="Helical" evidence="18">
    <location>
        <begin position="188"/>
        <end position="209"/>
    </location>
</feature>
<evidence type="ECO:0000256" key="16">
    <source>
        <dbReference type="RuleBase" id="RU003938"/>
    </source>
</evidence>
<accession>A0A059C4G2</accession>
<protein>
    <recommendedName>
        <fullName evidence="6 16">Phosphatidate cytidylyltransferase</fullName>
        <ecNumber evidence="6 16">2.7.7.41</ecNumber>
    </recommendedName>
</protein>
<evidence type="ECO:0000256" key="3">
    <source>
        <dbReference type="ARBA" id="ARBA00005119"/>
    </source>
</evidence>
<evidence type="ECO:0000256" key="8">
    <source>
        <dbReference type="ARBA" id="ARBA00022679"/>
    </source>
</evidence>
<evidence type="ECO:0000256" key="14">
    <source>
        <dbReference type="ARBA" id="ARBA00023209"/>
    </source>
</evidence>